<name>A0AAD4SB77_9MAGN</name>
<dbReference type="Proteomes" id="UP001202328">
    <property type="component" value="Unassembled WGS sequence"/>
</dbReference>
<sequence>MPGVTKCFECLSFGCYLLKLNSLYVHKQKPLERLLTVLIKWDEVHSGKAFNAEIVVVVQVVHNHGAARNSGGGPSGTQFSQTQHENCLFLQCIYIIAFAHECK</sequence>
<evidence type="ECO:0000313" key="2">
    <source>
        <dbReference type="Proteomes" id="UP001202328"/>
    </source>
</evidence>
<proteinExistence type="predicted"/>
<comment type="caution">
    <text evidence="1">The sequence shown here is derived from an EMBL/GenBank/DDBJ whole genome shotgun (WGS) entry which is preliminary data.</text>
</comment>
<accession>A0AAD4SB77</accession>
<evidence type="ECO:0000313" key="1">
    <source>
        <dbReference type="EMBL" id="KAI3885306.1"/>
    </source>
</evidence>
<keyword evidence="2" id="KW-1185">Reference proteome</keyword>
<gene>
    <name evidence="1" type="ORF">MKW98_002698</name>
</gene>
<dbReference type="AlphaFoldDB" id="A0AAD4SB77"/>
<organism evidence="1 2">
    <name type="scientific">Papaver atlanticum</name>
    <dbReference type="NCBI Taxonomy" id="357466"/>
    <lineage>
        <taxon>Eukaryota</taxon>
        <taxon>Viridiplantae</taxon>
        <taxon>Streptophyta</taxon>
        <taxon>Embryophyta</taxon>
        <taxon>Tracheophyta</taxon>
        <taxon>Spermatophyta</taxon>
        <taxon>Magnoliopsida</taxon>
        <taxon>Ranunculales</taxon>
        <taxon>Papaveraceae</taxon>
        <taxon>Papaveroideae</taxon>
        <taxon>Papaver</taxon>
    </lineage>
</organism>
<dbReference type="EMBL" id="JAJJMB010012161">
    <property type="protein sequence ID" value="KAI3885306.1"/>
    <property type="molecule type" value="Genomic_DNA"/>
</dbReference>
<reference evidence="1" key="1">
    <citation type="submission" date="2022-04" db="EMBL/GenBank/DDBJ databases">
        <title>A functionally conserved STORR gene fusion in Papaver species that diverged 16.8 million years ago.</title>
        <authorList>
            <person name="Catania T."/>
        </authorList>
    </citation>
    <scope>NUCLEOTIDE SEQUENCE</scope>
    <source>
        <strain evidence="1">S-188037</strain>
    </source>
</reference>
<protein>
    <submittedName>
        <fullName evidence="1">Uncharacterized protein</fullName>
    </submittedName>
</protein>